<dbReference type="GO" id="GO:0003779">
    <property type="term" value="F:actin binding"/>
    <property type="evidence" value="ECO:0007669"/>
    <property type="project" value="TreeGrafter"/>
</dbReference>
<dbReference type="Pfam" id="PF00595">
    <property type="entry name" value="PDZ"/>
    <property type="match status" value="1"/>
</dbReference>
<evidence type="ECO:0000313" key="9">
    <source>
        <dbReference type="Proteomes" id="UP000694520"/>
    </source>
</evidence>
<dbReference type="Ensembl" id="ENSBGRT00000022552.1">
    <property type="protein sequence ID" value="ENSBGRP00000019476.1"/>
    <property type="gene ID" value="ENSBGRG00000012168.1"/>
</dbReference>
<dbReference type="GO" id="GO:0001725">
    <property type="term" value="C:stress fiber"/>
    <property type="evidence" value="ECO:0007669"/>
    <property type="project" value="TreeGrafter"/>
</dbReference>
<evidence type="ECO:0000256" key="5">
    <source>
        <dbReference type="ARBA" id="ARBA00023212"/>
    </source>
</evidence>
<name>A0A8B9XGT6_BOSMU</name>
<evidence type="ECO:0000313" key="8">
    <source>
        <dbReference type="Ensembl" id="ENSBGRP00000019476.1"/>
    </source>
</evidence>
<keyword evidence="4" id="KW-0479">Metal-binding</keyword>
<keyword evidence="9" id="KW-1185">Reference proteome</keyword>
<dbReference type="GO" id="GO:0030036">
    <property type="term" value="P:actin cytoskeleton organization"/>
    <property type="evidence" value="ECO:0007669"/>
    <property type="project" value="TreeGrafter"/>
</dbReference>
<feature type="region of interest" description="Disordered" evidence="6">
    <location>
        <begin position="176"/>
        <end position="228"/>
    </location>
</feature>
<dbReference type="Proteomes" id="UP000694520">
    <property type="component" value="Chromosome 7"/>
</dbReference>
<accession>A0A8B9XGT6</accession>
<dbReference type="GO" id="GO:0007507">
    <property type="term" value="P:heart development"/>
    <property type="evidence" value="ECO:0007669"/>
    <property type="project" value="TreeGrafter"/>
</dbReference>
<dbReference type="AlphaFoldDB" id="A0A8B9XGT6"/>
<evidence type="ECO:0000256" key="4">
    <source>
        <dbReference type="ARBA" id="ARBA00023038"/>
    </source>
</evidence>
<dbReference type="InterPro" id="IPR001478">
    <property type="entry name" value="PDZ"/>
</dbReference>
<evidence type="ECO:0000256" key="1">
    <source>
        <dbReference type="ARBA" id="ARBA00004245"/>
    </source>
</evidence>
<dbReference type="PROSITE" id="PS50106">
    <property type="entry name" value="PDZ"/>
    <property type="match status" value="1"/>
</dbReference>
<keyword evidence="3" id="KW-0597">Phosphoprotein</keyword>
<keyword evidence="4" id="KW-0862">Zinc</keyword>
<dbReference type="InterPro" id="IPR036034">
    <property type="entry name" value="PDZ_sf"/>
</dbReference>
<proteinExistence type="predicted"/>
<feature type="compositionally biased region" description="Polar residues" evidence="6">
    <location>
        <begin position="116"/>
        <end position="131"/>
    </location>
</feature>
<dbReference type="InterPro" id="IPR031847">
    <property type="entry name" value="PDLI1-4/Zasp-like_mid"/>
</dbReference>
<reference evidence="8" key="1">
    <citation type="submission" date="2019-05" db="EMBL/GenBank/DDBJ databases">
        <authorList>
            <person name="Zhang S."/>
            <person name="Liu J."/>
        </authorList>
    </citation>
    <scope>NUCLEOTIDE SEQUENCE [LARGE SCALE GENOMIC DNA]</scope>
</reference>
<gene>
    <name evidence="8" type="primary">PDLIM2</name>
</gene>
<reference evidence="8" key="3">
    <citation type="submission" date="2025-09" db="UniProtKB">
        <authorList>
            <consortium name="Ensembl"/>
        </authorList>
    </citation>
    <scope>IDENTIFICATION</scope>
</reference>
<feature type="region of interest" description="Disordered" evidence="6">
    <location>
        <begin position="78"/>
        <end position="154"/>
    </location>
</feature>
<evidence type="ECO:0000256" key="6">
    <source>
        <dbReference type="SAM" id="MobiDB-lite"/>
    </source>
</evidence>
<feature type="region of interest" description="Disordered" evidence="6">
    <location>
        <begin position="262"/>
        <end position="286"/>
    </location>
</feature>
<feature type="compositionally biased region" description="Low complexity" evidence="6">
    <location>
        <begin position="206"/>
        <end position="219"/>
    </location>
</feature>
<reference evidence="8" key="2">
    <citation type="submission" date="2025-08" db="UniProtKB">
        <authorList>
            <consortium name="Ensembl"/>
        </authorList>
    </citation>
    <scope>IDENTIFICATION</scope>
</reference>
<evidence type="ECO:0000256" key="3">
    <source>
        <dbReference type="ARBA" id="ARBA00022553"/>
    </source>
</evidence>
<dbReference type="PANTHER" id="PTHR24214">
    <property type="entry name" value="PDZ AND LIM DOMAIN PROTEIN ZASP"/>
    <property type="match status" value="1"/>
</dbReference>
<protein>
    <submittedName>
        <fullName evidence="8">PDZ and LIM domain 2</fullName>
    </submittedName>
</protein>
<evidence type="ECO:0000259" key="7">
    <source>
        <dbReference type="PROSITE" id="PS50106"/>
    </source>
</evidence>
<keyword evidence="2" id="KW-0963">Cytoplasm</keyword>
<keyword evidence="4" id="KW-0440">LIM domain</keyword>
<keyword evidence="5" id="KW-0206">Cytoskeleton</keyword>
<evidence type="ECO:0000256" key="2">
    <source>
        <dbReference type="ARBA" id="ARBA00022490"/>
    </source>
</evidence>
<comment type="subcellular location">
    <subcellularLocation>
        <location evidence="1">Cytoplasm</location>
        <location evidence="1">Cytoskeleton</location>
    </subcellularLocation>
</comment>
<organism evidence="8 9">
    <name type="scientific">Bos mutus grunniens</name>
    <name type="common">Wild yak</name>
    <name type="synonym">Bos grunniens</name>
    <dbReference type="NCBI Taxonomy" id="30521"/>
    <lineage>
        <taxon>Eukaryota</taxon>
        <taxon>Metazoa</taxon>
        <taxon>Chordata</taxon>
        <taxon>Craniata</taxon>
        <taxon>Vertebrata</taxon>
        <taxon>Euteleostomi</taxon>
        <taxon>Mammalia</taxon>
        <taxon>Eutheria</taxon>
        <taxon>Laurasiatheria</taxon>
        <taxon>Artiodactyla</taxon>
        <taxon>Ruminantia</taxon>
        <taxon>Pecora</taxon>
        <taxon>Bovidae</taxon>
        <taxon>Bovinae</taxon>
        <taxon>Bos</taxon>
    </lineage>
</organism>
<dbReference type="Pfam" id="PF15936">
    <property type="entry name" value="DUF4749"/>
    <property type="match status" value="1"/>
</dbReference>
<dbReference type="GeneTree" id="ENSGT00940000160418"/>
<dbReference type="GO" id="GO:0061061">
    <property type="term" value="P:muscle structure development"/>
    <property type="evidence" value="ECO:0007669"/>
    <property type="project" value="TreeGrafter"/>
</dbReference>
<dbReference type="SUPFAM" id="SSF50156">
    <property type="entry name" value="PDZ domain-like"/>
    <property type="match status" value="1"/>
</dbReference>
<dbReference type="GO" id="GO:0030018">
    <property type="term" value="C:Z disc"/>
    <property type="evidence" value="ECO:0007669"/>
    <property type="project" value="TreeGrafter"/>
</dbReference>
<dbReference type="Gene3D" id="2.30.42.10">
    <property type="match status" value="1"/>
</dbReference>
<feature type="domain" description="PDZ" evidence="7">
    <location>
        <begin position="44"/>
        <end position="97"/>
    </location>
</feature>
<dbReference type="GO" id="GO:0051371">
    <property type="term" value="F:muscle alpha-actinin binding"/>
    <property type="evidence" value="ECO:0007669"/>
    <property type="project" value="TreeGrafter"/>
</dbReference>
<dbReference type="PANTHER" id="PTHR24214:SF1">
    <property type="entry name" value="PDZ AND LIM DOMAIN PROTEIN 2"/>
    <property type="match status" value="1"/>
</dbReference>
<feature type="compositionally biased region" description="Low complexity" evidence="6">
    <location>
        <begin position="270"/>
        <end position="283"/>
    </location>
</feature>
<dbReference type="GO" id="GO:0005912">
    <property type="term" value="C:adherens junction"/>
    <property type="evidence" value="ECO:0007669"/>
    <property type="project" value="TreeGrafter"/>
</dbReference>
<dbReference type="SMART" id="SM00228">
    <property type="entry name" value="PDZ"/>
    <property type="match status" value="1"/>
</dbReference>
<dbReference type="GO" id="GO:0031941">
    <property type="term" value="C:filamentous actin"/>
    <property type="evidence" value="ECO:0007669"/>
    <property type="project" value="TreeGrafter"/>
</dbReference>
<dbReference type="InterPro" id="IPR050604">
    <property type="entry name" value="PDZ-LIM_domain"/>
</dbReference>
<sequence length="330" mass="35612">MLKGDMQASLVQVSFCVSWAGQGHFLSSFPPECHLRRLDPHPLQVTERGKAEAADLRPGDIIVSINGESAKDMLHAEAQSKIRQSPSPLRLQLDRPQAASPGQANGESSPEVLATRFQSSRRTHTDSQASLSPRPCSPFFTLPPTSPQAPTGEVVTSHSFQSLAYSLEPASADHLYYGGRRGSRQASLSPAGDSAVLVLPPPPSPGARSSSSRLSAASEGESHLLREDSEVFKMLQENREARMAPRQSSSFRLLQEALEAEERGGTPAYLPSSLSPQSSLPTSRALASPPKLHTCEKCNTSIALPFPEVGAFFLSGWRDNVAQRKHSLEN</sequence>